<dbReference type="InterPro" id="IPR051681">
    <property type="entry name" value="Ser/Thr_Kinases-Pseudokinases"/>
</dbReference>
<reference evidence="5" key="2">
    <citation type="submission" date="2012-11" db="EMBL/GenBank/DDBJ databases">
        <authorList>
            <person name="Kuo A."/>
            <person name="Curtis B.A."/>
            <person name="Tanifuji G."/>
            <person name="Burki F."/>
            <person name="Gruber A."/>
            <person name="Irimia M."/>
            <person name="Maruyama S."/>
            <person name="Arias M.C."/>
            <person name="Ball S.G."/>
            <person name="Gile G.H."/>
            <person name="Hirakawa Y."/>
            <person name="Hopkins J.F."/>
            <person name="Rensing S.A."/>
            <person name="Schmutz J."/>
            <person name="Symeonidi A."/>
            <person name="Elias M."/>
            <person name="Eveleigh R.J."/>
            <person name="Herman E.K."/>
            <person name="Klute M.J."/>
            <person name="Nakayama T."/>
            <person name="Obornik M."/>
            <person name="Reyes-Prieto A."/>
            <person name="Armbrust E.V."/>
            <person name="Aves S.J."/>
            <person name="Beiko R.G."/>
            <person name="Coutinho P."/>
            <person name="Dacks J.B."/>
            <person name="Durnford D.G."/>
            <person name="Fast N.M."/>
            <person name="Green B.R."/>
            <person name="Grisdale C."/>
            <person name="Hempe F."/>
            <person name="Henrissat B."/>
            <person name="Hoppner M.P."/>
            <person name="Ishida K.-I."/>
            <person name="Kim E."/>
            <person name="Koreny L."/>
            <person name="Kroth P.G."/>
            <person name="Liu Y."/>
            <person name="Malik S.-B."/>
            <person name="Maier U.G."/>
            <person name="McRose D."/>
            <person name="Mock T."/>
            <person name="Neilson J.A."/>
            <person name="Onodera N.T."/>
            <person name="Poole A.M."/>
            <person name="Pritham E.J."/>
            <person name="Richards T.A."/>
            <person name="Rocap G."/>
            <person name="Roy S.W."/>
            <person name="Sarai C."/>
            <person name="Schaack S."/>
            <person name="Shirato S."/>
            <person name="Slamovits C.H."/>
            <person name="Spencer D.F."/>
            <person name="Suzuki S."/>
            <person name="Worden A.Z."/>
            <person name="Zauner S."/>
            <person name="Barry K."/>
            <person name="Bell C."/>
            <person name="Bharti A.K."/>
            <person name="Crow J.A."/>
            <person name="Grimwood J."/>
            <person name="Kramer R."/>
            <person name="Lindquist E."/>
            <person name="Lucas S."/>
            <person name="Salamov A."/>
            <person name="McFadden G.I."/>
            <person name="Lane C.E."/>
            <person name="Keeling P.J."/>
            <person name="Gray M.W."/>
            <person name="Grigoriev I.V."/>
            <person name="Archibald J.M."/>
        </authorList>
    </citation>
    <scope>NUCLEOTIDE SEQUENCE</scope>
    <source>
        <strain evidence="5">CCMP2712</strain>
    </source>
</reference>
<dbReference type="eggNOG" id="KOG0192">
    <property type="taxonomic scope" value="Eukaryota"/>
</dbReference>
<feature type="region of interest" description="Disordered" evidence="1">
    <location>
        <begin position="238"/>
        <end position="257"/>
    </location>
</feature>
<reference evidence="4" key="3">
    <citation type="submission" date="2016-03" db="UniProtKB">
        <authorList>
            <consortium name="EnsemblProtists"/>
        </authorList>
    </citation>
    <scope>IDENTIFICATION</scope>
</reference>
<dbReference type="SMART" id="SM00220">
    <property type="entry name" value="S_TKc"/>
    <property type="match status" value="1"/>
</dbReference>
<dbReference type="AlphaFoldDB" id="L1IMN8"/>
<dbReference type="PANTHER" id="PTHR44329">
    <property type="entry name" value="SERINE/THREONINE-PROTEIN KINASE TNNI3K-RELATED"/>
    <property type="match status" value="1"/>
</dbReference>
<dbReference type="PIRSF" id="PIRSF000654">
    <property type="entry name" value="Integrin-linked_kinase"/>
    <property type="match status" value="1"/>
</dbReference>
<protein>
    <recommendedName>
        <fullName evidence="2">Protein kinase domain-containing protein</fullName>
    </recommendedName>
</protein>
<dbReference type="EMBL" id="JH993064">
    <property type="protein sequence ID" value="EKX37075.1"/>
    <property type="molecule type" value="Genomic_DNA"/>
</dbReference>
<dbReference type="RefSeq" id="XP_005824055.1">
    <property type="nucleotide sequence ID" value="XM_005823998.1"/>
</dbReference>
<dbReference type="InterPro" id="IPR011009">
    <property type="entry name" value="Kinase-like_dom_sf"/>
</dbReference>
<dbReference type="KEGG" id="gtt:GUITHDRAFT_45897"/>
<dbReference type="HOGENOM" id="CLU_000288_7_35_1"/>
<dbReference type="SUPFAM" id="SSF56112">
    <property type="entry name" value="Protein kinase-like (PK-like)"/>
    <property type="match status" value="1"/>
</dbReference>
<dbReference type="PANTHER" id="PTHR44329:SF289">
    <property type="entry name" value="SERINE_THREONINE-PROTEIN KINASE VIK"/>
    <property type="match status" value="1"/>
</dbReference>
<dbReference type="PaxDb" id="55529-EKX37075"/>
<dbReference type="GO" id="GO:0004674">
    <property type="term" value="F:protein serine/threonine kinase activity"/>
    <property type="evidence" value="ECO:0007669"/>
    <property type="project" value="TreeGrafter"/>
</dbReference>
<dbReference type="OrthoDB" id="4062651at2759"/>
<dbReference type="InterPro" id="IPR000719">
    <property type="entry name" value="Prot_kinase_dom"/>
</dbReference>
<reference evidence="3 5" key="1">
    <citation type="journal article" date="2012" name="Nature">
        <title>Algal genomes reveal evolutionary mosaicism and the fate of nucleomorphs.</title>
        <authorList>
            <consortium name="DOE Joint Genome Institute"/>
            <person name="Curtis B.A."/>
            <person name="Tanifuji G."/>
            <person name="Burki F."/>
            <person name="Gruber A."/>
            <person name="Irimia M."/>
            <person name="Maruyama S."/>
            <person name="Arias M.C."/>
            <person name="Ball S.G."/>
            <person name="Gile G.H."/>
            <person name="Hirakawa Y."/>
            <person name="Hopkins J.F."/>
            <person name="Kuo A."/>
            <person name="Rensing S.A."/>
            <person name="Schmutz J."/>
            <person name="Symeonidi A."/>
            <person name="Elias M."/>
            <person name="Eveleigh R.J."/>
            <person name="Herman E.K."/>
            <person name="Klute M.J."/>
            <person name="Nakayama T."/>
            <person name="Obornik M."/>
            <person name="Reyes-Prieto A."/>
            <person name="Armbrust E.V."/>
            <person name="Aves S.J."/>
            <person name="Beiko R.G."/>
            <person name="Coutinho P."/>
            <person name="Dacks J.B."/>
            <person name="Durnford D.G."/>
            <person name="Fast N.M."/>
            <person name="Green B.R."/>
            <person name="Grisdale C.J."/>
            <person name="Hempel F."/>
            <person name="Henrissat B."/>
            <person name="Hoppner M.P."/>
            <person name="Ishida K."/>
            <person name="Kim E."/>
            <person name="Koreny L."/>
            <person name="Kroth P.G."/>
            <person name="Liu Y."/>
            <person name="Malik S.B."/>
            <person name="Maier U.G."/>
            <person name="McRose D."/>
            <person name="Mock T."/>
            <person name="Neilson J.A."/>
            <person name="Onodera N.T."/>
            <person name="Poole A.M."/>
            <person name="Pritham E.J."/>
            <person name="Richards T.A."/>
            <person name="Rocap G."/>
            <person name="Roy S.W."/>
            <person name="Sarai C."/>
            <person name="Schaack S."/>
            <person name="Shirato S."/>
            <person name="Slamovits C.H."/>
            <person name="Spencer D.F."/>
            <person name="Suzuki S."/>
            <person name="Worden A.Z."/>
            <person name="Zauner S."/>
            <person name="Barry K."/>
            <person name="Bell C."/>
            <person name="Bharti A.K."/>
            <person name="Crow J.A."/>
            <person name="Grimwood J."/>
            <person name="Kramer R."/>
            <person name="Lindquist E."/>
            <person name="Lucas S."/>
            <person name="Salamov A."/>
            <person name="McFadden G.I."/>
            <person name="Lane C.E."/>
            <person name="Keeling P.J."/>
            <person name="Gray M.W."/>
            <person name="Grigoriev I.V."/>
            <person name="Archibald J.M."/>
        </authorList>
    </citation>
    <scope>NUCLEOTIDE SEQUENCE</scope>
    <source>
        <strain evidence="3 5">CCMP2712</strain>
    </source>
</reference>
<evidence type="ECO:0000256" key="1">
    <source>
        <dbReference type="SAM" id="MobiDB-lite"/>
    </source>
</evidence>
<dbReference type="InterPro" id="IPR008271">
    <property type="entry name" value="Ser/Thr_kinase_AS"/>
</dbReference>
<dbReference type="Proteomes" id="UP000011087">
    <property type="component" value="Unassembled WGS sequence"/>
</dbReference>
<dbReference type="EnsemblProtists" id="EKX37075">
    <property type="protein sequence ID" value="EKX37075"/>
    <property type="gene ID" value="GUITHDRAFT_45897"/>
</dbReference>
<dbReference type="Pfam" id="PF07714">
    <property type="entry name" value="PK_Tyr_Ser-Thr"/>
    <property type="match status" value="1"/>
</dbReference>
<dbReference type="PROSITE" id="PS50011">
    <property type="entry name" value="PROTEIN_KINASE_DOM"/>
    <property type="match status" value="1"/>
</dbReference>
<accession>L1IMN8</accession>
<dbReference type="OMA" id="KHLDWHA"/>
<keyword evidence="5" id="KW-1185">Reference proteome</keyword>
<gene>
    <name evidence="3" type="ORF">GUITHDRAFT_45897</name>
</gene>
<dbReference type="InterPro" id="IPR001245">
    <property type="entry name" value="Ser-Thr/Tyr_kinase_cat_dom"/>
</dbReference>
<evidence type="ECO:0000313" key="3">
    <source>
        <dbReference type="EMBL" id="EKX37075.1"/>
    </source>
</evidence>
<organism evidence="3">
    <name type="scientific">Guillardia theta (strain CCMP2712)</name>
    <name type="common">Cryptophyte</name>
    <dbReference type="NCBI Taxonomy" id="905079"/>
    <lineage>
        <taxon>Eukaryota</taxon>
        <taxon>Cryptophyceae</taxon>
        <taxon>Pyrenomonadales</taxon>
        <taxon>Geminigeraceae</taxon>
        <taxon>Guillardia</taxon>
    </lineage>
</organism>
<sequence length="257" mass="29048">IRRSSLTFGDVLGQGSCGEVRSALYNGRQVAVKTLCSKLDARSEEGKDLLKEIGMMSHAFRHKNVVDFYGIYEHDGLPWLVMELMPGGSLEQYYEAKKKSRRDGRWRPETRRAVSWVEDILSALAYLHAQKPPVIHRDIKPANMLLTGDGRTVKIGDFGLTGTTGTYRYMAPEIFRGEGQYTAAVDVYSFSLVMWYIFAGEHPFCNIDGHSVASMAAKHDFRPSLLNDRVPRELQGMMRRSWAGEGKERPRAAELLE</sequence>
<name>L1IMN8_GUITC</name>
<feature type="non-terminal residue" evidence="3">
    <location>
        <position position="257"/>
    </location>
</feature>
<proteinExistence type="predicted"/>
<evidence type="ECO:0000313" key="4">
    <source>
        <dbReference type="EnsemblProtists" id="EKX37075"/>
    </source>
</evidence>
<feature type="compositionally biased region" description="Basic and acidic residues" evidence="1">
    <location>
        <begin position="245"/>
        <end position="257"/>
    </location>
</feature>
<dbReference type="GO" id="GO:0005524">
    <property type="term" value="F:ATP binding"/>
    <property type="evidence" value="ECO:0007669"/>
    <property type="project" value="InterPro"/>
</dbReference>
<dbReference type="GeneID" id="17293782"/>
<evidence type="ECO:0000259" key="2">
    <source>
        <dbReference type="PROSITE" id="PS50011"/>
    </source>
</evidence>
<feature type="non-terminal residue" evidence="3">
    <location>
        <position position="1"/>
    </location>
</feature>
<dbReference type="PROSITE" id="PS00108">
    <property type="entry name" value="PROTEIN_KINASE_ST"/>
    <property type="match status" value="1"/>
</dbReference>
<evidence type="ECO:0000313" key="5">
    <source>
        <dbReference type="Proteomes" id="UP000011087"/>
    </source>
</evidence>
<dbReference type="STRING" id="905079.L1IMN8"/>
<feature type="domain" description="Protein kinase" evidence="2">
    <location>
        <begin position="6"/>
        <end position="257"/>
    </location>
</feature>
<dbReference type="Gene3D" id="1.10.510.10">
    <property type="entry name" value="Transferase(Phosphotransferase) domain 1"/>
    <property type="match status" value="1"/>
</dbReference>